<name>A0A8S3TPX6_MYTED</name>
<dbReference type="PANTHER" id="PTHR34737:SF2">
    <property type="entry name" value="EF-HAND DOMAIN-CONTAINING PROTEIN"/>
    <property type="match status" value="1"/>
</dbReference>
<protein>
    <recommendedName>
        <fullName evidence="2">Temptin Cys/Cys disulfide domain-containing protein</fullName>
    </recommendedName>
</protein>
<gene>
    <name evidence="3" type="ORF">MEDL_46295</name>
</gene>
<evidence type="ECO:0000313" key="3">
    <source>
        <dbReference type="EMBL" id="CAG2233639.1"/>
    </source>
</evidence>
<dbReference type="AlphaFoldDB" id="A0A8S3TPX6"/>
<accession>A0A8S3TPX6</accession>
<evidence type="ECO:0000313" key="4">
    <source>
        <dbReference type="Proteomes" id="UP000683360"/>
    </source>
</evidence>
<dbReference type="EMBL" id="CAJPWZ010002213">
    <property type="protein sequence ID" value="CAG2233639.1"/>
    <property type="molecule type" value="Genomic_DNA"/>
</dbReference>
<dbReference type="InterPro" id="IPR055313">
    <property type="entry name" value="Temptin-like"/>
</dbReference>
<feature type="chain" id="PRO_5035781521" description="Temptin Cys/Cys disulfide domain-containing protein" evidence="1">
    <location>
        <begin position="17"/>
        <end position="449"/>
    </location>
</feature>
<feature type="domain" description="Temptin Cys/Cys disulfide" evidence="2">
    <location>
        <begin position="15"/>
        <end position="112"/>
    </location>
</feature>
<organism evidence="3 4">
    <name type="scientific">Mytilus edulis</name>
    <name type="common">Blue mussel</name>
    <dbReference type="NCBI Taxonomy" id="6550"/>
    <lineage>
        <taxon>Eukaryota</taxon>
        <taxon>Metazoa</taxon>
        <taxon>Spiralia</taxon>
        <taxon>Lophotrochozoa</taxon>
        <taxon>Mollusca</taxon>
        <taxon>Bivalvia</taxon>
        <taxon>Autobranchia</taxon>
        <taxon>Pteriomorphia</taxon>
        <taxon>Mytilida</taxon>
        <taxon>Mytiloidea</taxon>
        <taxon>Mytilidae</taxon>
        <taxon>Mytilinae</taxon>
        <taxon>Mytilus</taxon>
    </lineage>
</organism>
<feature type="signal peptide" evidence="1">
    <location>
        <begin position="1"/>
        <end position="16"/>
    </location>
</feature>
<keyword evidence="1" id="KW-0732">Signal</keyword>
<dbReference type="OrthoDB" id="129121at2759"/>
<proteinExistence type="predicted"/>
<dbReference type="InterPro" id="IPR057626">
    <property type="entry name" value="S-S_Temptin"/>
</dbReference>
<sequence>MFLLILCLVLTTGVLGFPWFRNDIPNGYKVPDPCTGQTGQIWEGVGHNQEPGGGPRNPFGLDFKTVGFKWTKELCQKDSDKDGRTNGEELGDPGCTWTKGGTPSAAASGHPGGFHADLKKIFFFVYVSCQVRDSDLDEFFRHENQAYPPSLSQFGQLRLSSKSDLLVSLEKMCVIVTEIPDVDAIILDGAVIVNILKPRFCKTFEDYSKQDSLKASNRGKRGKGIRRRVQADSTIPGNWESFLRIDDNKTELFAYLAEQLLTLTPSVQTTVVSTKGSKVVCNKPDKNNGNLSLCNHEAADTRTLLHVGIAVKSGMQKIMIRTVDTDVVVIAVSAVHKLNITCLWMAFGVGINFRYIPVHEIALFMGPSKSNALLFFNAFSGCDQVSSFSNRGKKTAWDTWLSFDAVTEDFKLLSDKPNEDCVNEAALNIERFVVLMYDRTSECLGVDAA</sequence>
<reference evidence="3" key="1">
    <citation type="submission" date="2021-03" db="EMBL/GenBank/DDBJ databases">
        <authorList>
            <person name="Bekaert M."/>
        </authorList>
    </citation>
    <scope>NUCLEOTIDE SEQUENCE</scope>
</reference>
<dbReference type="Pfam" id="PF24784">
    <property type="entry name" value="Temptin_C"/>
    <property type="match status" value="1"/>
</dbReference>
<comment type="caution">
    <text evidence="3">The sequence shown here is derived from an EMBL/GenBank/DDBJ whole genome shotgun (WGS) entry which is preliminary data.</text>
</comment>
<dbReference type="Proteomes" id="UP000683360">
    <property type="component" value="Unassembled WGS sequence"/>
</dbReference>
<dbReference type="PANTHER" id="PTHR34737">
    <property type="entry name" value="EF-HAND DOMAIN-CONTAINING PROTEIN"/>
    <property type="match status" value="1"/>
</dbReference>
<keyword evidence="4" id="KW-1185">Reference proteome</keyword>
<evidence type="ECO:0000256" key="1">
    <source>
        <dbReference type="SAM" id="SignalP"/>
    </source>
</evidence>
<evidence type="ECO:0000259" key="2">
    <source>
        <dbReference type="Pfam" id="PF24784"/>
    </source>
</evidence>